<dbReference type="SUPFAM" id="SSF81324">
    <property type="entry name" value="Voltage-gated potassium channels"/>
    <property type="match status" value="1"/>
</dbReference>
<feature type="transmembrane region" description="Helical" evidence="1">
    <location>
        <begin position="46"/>
        <end position="70"/>
    </location>
</feature>
<feature type="domain" description="Potassium channel" evidence="2">
    <location>
        <begin position="64"/>
        <end position="127"/>
    </location>
</feature>
<dbReference type="EMBL" id="JWYV01000005">
    <property type="protein sequence ID" value="KKD00298.1"/>
    <property type="molecule type" value="Genomic_DNA"/>
</dbReference>
<proteinExistence type="predicted"/>
<dbReference type="InterPro" id="IPR013099">
    <property type="entry name" value="K_chnl_dom"/>
</dbReference>
<dbReference type="AlphaFoldDB" id="A0A0F5VE02"/>
<dbReference type="OrthoDB" id="9813518at2"/>
<gene>
    <name evidence="3" type="ORF">KY46_08635</name>
</gene>
<keyword evidence="1" id="KW-0812">Transmembrane</keyword>
<evidence type="ECO:0000259" key="2">
    <source>
        <dbReference type="Pfam" id="PF07885"/>
    </source>
</evidence>
<dbReference type="RefSeq" id="WP_046220234.1">
    <property type="nucleotide sequence ID" value="NZ_JWYV01000005.1"/>
</dbReference>
<protein>
    <recommendedName>
        <fullName evidence="2">Potassium channel domain-containing protein</fullName>
    </recommendedName>
</protein>
<evidence type="ECO:0000313" key="4">
    <source>
        <dbReference type="Proteomes" id="UP000033633"/>
    </source>
</evidence>
<evidence type="ECO:0000256" key="1">
    <source>
        <dbReference type="SAM" id="Phobius"/>
    </source>
</evidence>
<comment type="caution">
    <text evidence="3">The sequence shown here is derived from an EMBL/GenBank/DDBJ whole genome shotgun (WGS) entry which is preliminary data.</text>
</comment>
<dbReference type="Pfam" id="PF07885">
    <property type="entry name" value="Ion_trans_2"/>
    <property type="match status" value="1"/>
</dbReference>
<keyword evidence="4" id="KW-1185">Reference proteome</keyword>
<name>A0A0F5VE02_9GAMM</name>
<evidence type="ECO:0000313" key="3">
    <source>
        <dbReference type="EMBL" id="KKD00298.1"/>
    </source>
</evidence>
<feature type="transmembrane region" description="Helical" evidence="1">
    <location>
        <begin position="113"/>
        <end position="131"/>
    </location>
</feature>
<sequence length="151" mass="17023">MLINIFLGLSVMFICLMFQSVLLVVSLSFYVSHHAWVESPRLGSRLLLLMSVMTLLLIGNLVQIGVWAWLFYGLDEFTDFATAYYFSCVNFATLGYGDIVMSERWRLLGPIESLNGIVMVGVSTSALLWTLQDTLRIMNQKNKPAESRGKS</sequence>
<keyword evidence="1" id="KW-0472">Membrane</keyword>
<reference evidence="3 4" key="1">
    <citation type="submission" date="2014-12" db="EMBL/GenBank/DDBJ databases">
        <title>Mercury Reductase activity and rhizosphere competence traits in the genome of root associated Photobacterium halotolerans MELD1.</title>
        <authorList>
            <person name="Mathew D.C."/>
            <person name="Huang C.-C."/>
        </authorList>
    </citation>
    <scope>NUCLEOTIDE SEQUENCE [LARGE SCALE GENOMIC DNA]</scope>
    <source>
        <strain evidence="3 4">MELD1</strain>
    </source>
</reference>
<feature type="transmembrane region" description="Helical" evidence="1">
    <location>
        <begin position="6"/>
        <end position="25"/>
    </location>
</feature>
<organism evidence="3 4">
    <name type="scientific">Photobacterium halotolerans</name>
    <dbReference type="NCBI Taxonomy" id="265726"/>
    <lineage>
        <taxon>Bacteria</taxon>
        <taxon>Pseudomonadati</taxon>
        <taxon>Pseudomonadota</taxon>
        <taxon>Gammaproteobacteria</taxon>
        <taxon>Vibrionales</taxon>
        <taxon>Vibrionaceae</taxon>
        <taxon>Photobacterium</taxon>
    </lineage>
</organism>
<dbReference type="PATRIC" id="fig|265726.11.peg.3863"/>
<accession>A0A0F5VE02</accession>
<dbReference type="STRING" id="265726.KY46_08635"/>
<dbReference type="Gene3D" id="1.10.287.70">
    <property type="match status" value="1"/>
</dbReference>
<keyword evidence="1" id="KW-1133">Transmembrane helix</keyword>
<dbReference type="Proteomes" id="UP000033633">
    <property type="component" value="Unassembled WGS sequence"/>
</dbReference>
<feature type="transmembrane region" description="Helical" evidence="1">
    <location>
        <begin position="82"/>
        <end position="101"/>
    </location>
</feature>